<keyword evidence="2" id="KW-0808">Transferase</keyword>
<dbReference type="Pfam" id="PF08241">
    <property type="entry name" value="Methyltransf_11"/>
    <property type="match status" value="1"/>
</dbReference>
<evidence type="ECO:0000256" key="2">
    <source>
        <dbReference type="ARBA" id="ARBA00022679"/>
    </source>
</evidence>
<feature type="domain" description="Methyltransferase type 11" evidence="3">
    <location>
        <begin position="53"/>
        <end position="140"/>
    </location>
</feature>
<accession>A0A1I7TEL2</accession>
<dbReference type="GO" id="GO:0008757">
    <property type="term" value="F:S-adenosylmethionine-dependent methyltransferase activity"/>
    <property type="evidence" value="ECO:0007669"/>
    <property type="project" value="InterPro"/>
</dbReference>
<sequence length="364" mass="40743">MSISSENVEKEYVHSIYSRLATYQQKEQKPSSPRIWPRVRQFVDQQIAGSVILDVGCGEAKYTSQKCHVIGFDTCAEVLSSSRKENIELCLADAICIPIRDESVDAVLNVSVIHHLATTSRRRQVLQECARCLRIGGQMMVYAWAFEQPNGKFAAQDILVPWNMHETAIGGRLPKVKFHLNTTKEQRIIAASIPVNISDASIAQRWFSGVLNKVTSLTDQLPYFSKRCPNSAGYSNQSTPTGSVSSPIQKLPSAAPQFLPTTNSLISGIKRWSPMLGRRLASLLVPVEEQFGEELSQTIMRESITEAMATLREVTFYRFYHVFKEGELSDLVDSIDCLKVVSTSFEHGNWCVIAEKVPMNVIRP</sequence>
<dbReference type="InterPro" id="IPR051422">
    <property type="entry name" value="AlkB_tRNA_MeTrf/Diox"/>
</dbReference>
<dbReference type="PANTHER" id="PTHR13069:SF34">
    <property type="entry name" value="METHYLTRANSFERASE TYPE 11 DOMAIN-CONTAINING PROTEIN"/>
    <property type="match status" value="1"/>
</dbReference>
<dbReference type="GO" id="GO:0002098">
    <property type="term" value="P:tRNA wobble uridine modification"/>
    <property type="evidence" value="ECO:0007669"/>
    <property type="project" value="TreeGrafter"/>
</dbReference>
<dbReference type="STRING" id="1561998.A0A1I7TEL2"/>
<dbReference type="GO" id="GO:0030488">
    <property type="term" value="P:tRNA methylation"/>
    <property type="evidence" value="ECO:0007669"/>
    <property type="project" value="TreeGrafter"/>
</dbReference>
<dbReference type="AlphaFoldDB" id="A0A1I7TEL2"/>
<dbReference type="WBParaSite" id="Csp11.Scaffold593.g5178.t1">
    <property type="protein sequence ID" value="Csp11.Scaffold593.g5178.t1"/>
    <property type="gene ID" value="Csp11.Scaffold593.g5178"/>
</dbReference>
<dbReference type="FunFam" id="3.40.50.150:FF:000589">
    <property type="entry name" value="tRNA methyltransferase 9B (putative)"/>
    <property type="match status" value="1"/>
</dbReference>
<dbReference type="GO" id="GO:0000049">
    <property type="term" value="F:tRNA binding"/>
    <property type="evidence" value="ECO:0007669"/>
    <property type="project" value="TreeGrafter"/>
</dbReference>
<dbReference type="Gene3D" id="3.40.50.150">
    <property type="entry name" value="Vaccinia Virus protein VP39"/>
    <property type="match status" value="2"/>
</dbReference>
<dbReference type="GO" id="GO:0005634">
    <property type="term" value="C:nucleus"/>
    <property type="evidence" value="ECO:0007669"/>
    <property type="project" value="TreeGrafter"/>
</dbReference>
<dbReference type="FunFam" id="3.40.50.150:FF:000590">
    <property type="entry name" value="Protein CBG17953"/>
    <property type="match status" value="1"/>
</dbReference>
<dbReference type="PANTHER" id="PTHR13069">
    <property type="entry name" value="ALKYLATED DNA REPAIR PROTEIN ALKB HOMOLOG 8"/>
    <property type="match status" value="1"/>
</dbReference>
<dbReference type="eggNOG" id="KOG1331">
    <property type="taxonomic scope" value="Eukaryota"/>
</dbReference>
<dbReference type="GO" id="GO:0106335">
    <property type="term" value="F:tRNA (5-carboxymethyluridine(34)-5-O)-methyltransferase activity"/>
    <property type="evidence" value="ECO:0007669"/>
    <property type="project" value="TreeGrafter"/>
</dbReference>
<organism evidence="4 5">
    <name type="scientific">Caenorhabditis tropicalis</name>
    <dbReference type="NCBI Taxonomy" id="1561998"/>
    <lineage>
        <taxon>Eukaryota</taxon>
        <taxon>Metazoa</taxon>
        <taxon>Ecdysozoa</taxon>
        <taxon>Nematoda</taxon>
        <taxon>Chromadorea</taxon>
        <taxon>Rhabditida</taxon>
        <taxon>Rhabditina</taxon>
        <taxon>Rhabditomorpha</taxon>
        <taxon>Rhabditoidea</taxon>
        <taxon>Rhabditidae</taxon>
        <taxon>Peloderinae</taxon>
        <taxon>Caenorhabditis</taxon>
    </lineage>
</organism>
<dbReference type="InterPro" id="IPR013216">
    <property type="entry name" value="Methyltransf_11"/>
</dbReference>
<dbReference type="CDD" id="cd02440">
    <property type="entry name" value="AdoMet_MTases"/>
    <property type="match status" value="1"/>
</dbReference>
<proteinExistence type="predicted"/>
<reference evidence="5" key="1">
    <citation type="submission" date="2016-11" db="UniProtKB">
        <authorList>
            <consortium name="WormBaseParasite"/>
        </authorList>
    </citation>
    <scope>IDENTIFICATION</scope>
</reference>
<evidence type="ECO:0000313" key="5">
    <source>
        <dbReference type="WBParaSite" id="Csp11.Scaffold593.g5178.t1"/>
    </source>
</evidence>
<evidence type="ECO:0000256" key="1">
    <source>
        <dbReference type="ARBA" id="ARBA00022603"/>
    </source>
</evidence>
<dbReference type="InterPro" id="IPR029063">
    <property type="entry name" value="SAM-dependent_MTases_sf"/>
</dbReference>
<evidence type="ECO:0000259" key="3">
    <source>
        <dbReference type="Pfam" id="PF08241"/>
    </source>
</evidence>
<name>A0A1I7TEL2_9PELO</name>
<evidence type="ECO:0000313" key="4">
    <source>
        <dbReference type="Proteomes" id="UP000095282"/>
    </source>
</evidence>
<keyword evidence="4" id="KW-1185">Reference proteome</keyword>
<dbReference type="GO" id="GO:0005737">
    <property type="term" value="C:cytoplasm"/>
    <property type="evidence" value="ECO:0007669"/>
    <property type="project" value="TreeGrafter"/>
</dbReference>
<protein>
    <submittedName>
        <fullName evidence="5">Methyltransf_11 domain-containing protein</fullName>
    </submittedName>
</protein>
<dbReference type="SUPFAM" id="SSF53335">
    <property type="entry name" value="S-adenosyl-L-methionine-dependent methyltransferases"/>
    <property type="match status" value="1"/>
</dbReference>
<dbReference type="Proteomes" id="UP000095282">
    <property type="component" value="Unplaced"/>
</dbReference>
<keyword evidence="1" id="KW-0489">Methyltransferase</keyword>